<dbReference type="AlphaFoldDB" id="Q1Q3H9"/>
<reference evidence="1" key="1">
    <citation type="journal article" date="2006" name="Nature">
        <title>Deciphering the evolution and metabolism of an anammox bacterium from a community genome.</title>
        <authorList>
            <person name="Strous M."/>
            <person name="Pelletier E."/>
            <person name="Mangenot S."/>
            <person name="Rattei T."/>
            <person name="Lehner A."/>
            <person name="Taylor M.W."/>
            <person name="Horn M."/>
            <person name="Daims H."/>
            <person name="Bartol-Mavel D."/>
            <person name="Wincker P."/>
            <person name="Barbe V."/>
            <person name="Fonknechten N."/>
            <person name="Vallenet D."/>
            <person name="Segurens B."/>
            <person name="Schenowitz-Truong C."/>
            <person name="Medigue C."/>
            <person name="Collingro A."/>
            <person name="Snel B."/>
            <person name="Dutilh B.E."/>
            <person name="OpDenCamp H.J.M."/>
            <person name="vanDerDrift C."/>
            <person name="Cirpus I."/>
            <person name="vanDePas-Schoonen K.T."/>
            <person name="Harhangi H.R."/>
            <person name="vanNiftrik L."/>
            <person name="Schmid M."/>
            <person name="Keltjens J."/>
            <person name="vanDeVossenberg J."/>
            <person name="Kartal B."/>
            <person name="Meier H."/>
            <person name="Frishman D."/>
            <person name="Huynen M.A."/>
            <person name="Mewes H."/>
            <person name="Weissenbach J."/>
            <person name="Jetten M.S.M."/>
            <person name="Wagner M."/>
            <person name="LePaslier D."/>
        </authorList>
    </citation>
    <scope>NUCLEOTIDE SEQUENCE</scope>
</reference>
<dbReference type="Proteomes" id="UP000501926">
    <property type="component" value="Chromosome"/>
</dbReference>
<accession>Q1Q3H9</accession>
<dbReference type="EMBL" id="CT573071">
    <property type="protein sequence ID" value="CAJ74567.1"/>
    <property type="molecule type" value="Genomic_DNA"/>
</dbReference>
<organism evidence="1">
    <name type="scientific">Kuenenia stuttgartiensis</name>
    <dbReference type="NCBI Taxonomy" id="174633"/>
    <lineage>
        <taxon>Bacteria</taxon>
        <taxon>Pseudomonadati</taxon>
        <taxon>Planctomycetota</taxon>
        <taxon>Candidatus Brocadiia</taxon>
        <taxon>Candidatus Brocadiales</taxon>
        <taxon>Candidatus Brocadiaceae</taxon>
        <taxon>Candidatus Kuenenia</taxon>
    </lineage>
</organism>
<protein>
    <submittedName>
        <fullName evidence="1">Uncharacterized protein</fullName>
    </submittedName>
</protein>
<name>Q1Q3H9_KUEST</name>
<evidence type="ECO:0000313" key="2">
    <source>
        <dbReference type="EMBL" id="QII11676.1"/>
    </source>
</evidence>
<reference evidence="1" key="2">
    <citation type="submission" date="2006-01" db="EMBL/GenBank/DDBJ databases">
        <authorList>
            <person name="Genoscope"/>
        </authorList>
    </citation>
    <scope>NUCLEOTIDE SEQUENCE</scope>
</reference>
<sequence length="50" mass="5696">MDTTSLLSGRTSRAGVKVKSKKSFFLPCTNHLTQHSPYLLACLFPFHKYH</sequence>
<evidence type="ECO:0000313" key="3">
    <source>
        <dbReference type="Proteomes" id="UP000501926"/>
    </source>
</evidence>
<dbReference type="EMBL" id="CP049055">
    <property type="protein sequence ID" value="QII11676.1"/>
    <property type="molecule type" value="Genomic_DNA"/>
</dbReference>
<reference evidence="2 3" key="3">
    <citation type="submission" date="2020-02" db="EMBL/GenBank/DDBJ databases">
        <title>Newly sequenced genome of strain CSTR1 showed variability in Candidatus Kuenenia stuttgartiensis genomes.</title>
        <authorList>
            <person name="Ding C."/>
            <person name="Adrian L."/>
        </authorList>
    </citation>
    <scope>NUCLEOTIDE SEQUENCE [LARGE SCALE GENOMIC DNA]</scope>
    <source>
        <strain evidence="2 3">CSTR1</strain>
    </source>
</reference>
<proteinExistence type="predicted"/>
<gene>
    <name evidence="2" type="ORF">KsCSTR_22970</name>
    <name evidence="1" type="ORF">kuste3804</name>
</gene>
<evidence type="ECO:0000313" key="1">
    <source>
        <dbReference type="EMBL" id="CAJ74567.1"/>
    </source>
</evidence>